<evidence type="ECO:0000256" key="1">
    <source>
        <dbReference type="ARBA" id="ARBA00022527"/>
    </source>
</evidence>
<dbReference type="InterPro" id="IPR003594">
    <property type="entry name" value="HATPase_dom"/>
</dbReference>
<dbReference type="EMBL" id="JAAGMB010000005">
    <property type="protein sequence ID" value="NEB15074.1"/>
    <property type="molecule type" value="Genomic_DNA"/>
</dbReference>
<keyword evidence="1" id="KW-0723">Serine/threonine-protein kinase</keyword>
<organism evidence="4 5">
    <name type="scientific">Streptomyces coelicoflavus</name>
    <dbReference type="NCBI Taxonomy" id="285562"/>
    <lineage>
        <taxon>Bacteria</taxon>
        <taxon>Bacillati</taxon>
        <taxon>Actinomycetota</taxon>
        <taxon>Actinomycetes</taxon>
        <taxon>Kitasatosporales</taxon>
        <taxon>Streptomycetaceae</taxon>
        <taxon>Streptomyces</taxon>
    </lineage>
</organism>
<accession>A0A6N9UBW5</accession>
<protein>
    <submittedName>
        <fullName evidence="4">ATP-binding protein</fullName>
    </submittedName>
</protein>
<evidence type="ECO:0000313" key="4">
    <source>
        <dbReference type="EMBL" id="NEB15074.1"/>
    </source>
</evidence>
<gene>
    <name evidence="4" type="ORF">G3I46_00840</name>
</gene>
<dbReference type="GO" id="GO:0005524">
    <property type="term" value="F:ATP binding"/>
    <property type="evidence" value="ECO:0007669"/>
    <property type="project" value="UniProtKB-KW"/>
</dbReference>
<dbReference type="GO" id="GO:0004674">
    <property type="term" value="F:protein serine/threonine kinase activity"/>
    <property type="evidence" value="ECO:0007669"/>
    <property type="project" value="UniProtKB-KW"/>
</dbReference>
<dbReference type="AlphaFoldDB" id="A0A6N9UBW5"/>
<evidence type="ECO:0000259" key="3">
    <source>
        <dbReference type="Pfam" id="PF13581"/>
    </source>
</evidence>
<dbReference type="Gene3D" id="3.30.565.10">
    <property type="entry name" value="Histidine kinase-like ATPase, C-terminal domain"/>
    <property type="match status" value="1"/>
</dbReference>
<dbReference type="Pfam" id="PF13581">
    <property type="entry name" value="HATPase_c_2"/>
    <property type="match status" value="1"/>
</dbReference>
<evidence type="ECO:0000256" key="2">
    <source>
        <dbReference type="SAM" id="MobiDB-lite"/>
    </source>
</evidence>
<proteinExistence type="predicted"/>
<dbReference type="Proteomes" id="UP000469545">
    <property type="component" value="Unassembled WGS sequence"/>
</dbReference>
<dbReference type="InterPro" id="IPR050267">
    <property type="entry name" value="Anti-sigma-factor_SerPK"/>
</dbReference>
<dbReference type="SUPFAM" id="SSF55874">
    <property type="entry name" value="ATPase domain of HSP90 chaperone/DNA topoisomerase II/histidine kinase"/>
    <property type="match status" value="1"/>
</dbReference>
<dbReference type="InterPro" id="IPR036890">
    <property type="entry name" value="HATPase_C_sf"/>
</dbReference>
<dbReference type="CDD" id="cd16936">
    <property type="entry name" value="HATPase_RsbW-like"/>
    <property type="match status" value="1"/>
</dbReference>
<keyword evidence="1" id="KW-0808">Transferase</keyword>
<dbReference type="RefSeq" id="WP_164138156.1">
    <property type="nucleotide sequence ID" value="NZ_JAAGMB010000005.1"/>
</dbReference>
<feature type="region of interest" description="Disordered" evidence="2">
    <location>
        <begin position="1"/>
        <end position="22"/>
    </location>
</feature>
<evidence type="ECO:0000313" key="5">
    <source>
        <dbReference type="Proteomes" id="UP000469545"/>
    </source>
</evidence>
<dbReference type="PANTHER" id="PTHR35526:SF3">
    <property type="entry name" value="ANTI-SIGMA-F FACTOR RSBW"/>
    <property type="match status" value="1"/>
</dbReference>
<keyword evidence="5" id="KW-1185">Reference proteome</keyword>
<reference evidence="4 5" key="1">
    <citation type="submission" date="2020-01" db="EMBL/GenBank/DDBJ databases">
        <title>Insect and environment-associated Actinomycetes.</title>
        <authorList>
            <person name="Currrie C."/>
            <person name="Chevrette M."/>
            <person name="Carlson C."/>
            <person name="Stubbendieck R."/>
            <person name="Wendt-Pienkowski E."/>
        </authorList>
    </citation>
    <scope>NUCLEOTIDE SEQUENCE [LARGE SCALE GENOMIC DNA]</scope>
    <source>
        <strain evidence="4 5">SID14172</strain>
    </source>
</reference>
<keyword evidence="4" id="KW-0547">Nucleotide-binding</keyword>
<feature type="domain" description="Histidine kinase/HSP90-like ATPase" evidence="3">
    <location>
        <begin position="29"/>
        <end position="138"/>
    </location>
</feature>
<keyword evidence="1" id="KW-0418">Kinase</keyword>
<dbReference type="PANTHER" id="PTHR35526">
    <property type="entry name" value="ANTI-SIGMA-F FACTOR RSBW-RELATED"/>
    <property type="match status" value="1"/>
</dbReference>
<sequence>MSHPALLPKGGDAATPSTPVPGRAVVDMRAREQGVRAARRFTAAVLARWGVHGEHGEAAVLIVSELATNAVRHGRSDLTVALALAGDTLRIDVTDHGAPSAPPRPPAPGECGRGLDIVGCLADRTETVRHPWGRRVSAVIGVGGPGPAG</sequence>
<keyword evidence="4" id="KW-0067">ATP-binding</keyword>
<name>A0A6N9UBW5_9ACTN</name>
<comment type="caution">
    <text evidence="4">The sequence shown here is derived from an EMBL/GenBank/DDBJ whole genome shotgun (WGS) entry which is preliminary data.</text>
</comment>